<dbReference type="Proteomes" id="UP000177950">
    <property type="component" value="Unassembled WGS sequence"/>
</dbReference>
<keyword evidence="1" id="KW-0472">Membrane</keyword>
<feature type="transmembrane region" description="Helical" evidence="1">
    <location>
        <begin position="81"/>
        <end position="102"/>
    </location>
</feature>
<feature type="transmembrane region" description="Helical" evidence="1">
    <location>
        <begin position="6"/>
        <end position="26"/>
    </location>
</feature>
<feature type="transmembrane region" description="Helical" evidence="1">
    <location>
        <begin position="47"/>
        <end position="69"/>
    </location>
</feature>
<feature type="domain" description="Copper resistance protein D" evidence="2">
    <location>
        <begin position="45"/>
        <end position="147"/>
    </location>
</feature>
<protein>
    <recommendedName>
        <fullName evidence="2">Copper resistance protein D domain-containing protein</fullName>
    </recommendedName>
</protein>
<evidence type="ECO:0000259" key="2">
    <source>
        <dbReference type="Pfam" id="PF05425"/>
    </source>
</evidence>
<feature type="transmembrane region" description="Helical" evidence="1">
    <location>
        <begin position="130"/>
        <end position="151"/>
    </location>
</feature>
<name>A0A1F6ULA1_9PROT</name>
<dbReference type="Pfam" id="PF05425">
    <property type="entry name" value="CopD"/>
    <property type="match status" value="1"/>
</dbReference>
<gene>
    <name evidence="3" type="ORF">A2V58_06125</name>
</gene>
<keyword evidence="1" id="KW-0812">Transmembrane</keyword>
<evidence type="ECO:0000313" key="3">
    <source>
        <dbReference type="EMBL" id="OGI58159.1"/>
    </source>
</evidence>
<comment type="caution">
    <text evidence="3">The sequence shown here is derived from an EMBL/GenBank/DDBJ whole genome shotgun (WGS) entry which is preliminary data.</text>
</comment>
<proteinExistence type="predicted"/>
<organism evidence="3 4">
    <name type="scientific">Candidatus Muproteobacteria bacterium RBG_19FT_COMBO_61_10</name>
    <dbReference type="NCBI Taxonomy" id="1817761"/>
    <lineage>
        <taxon>Bacteria</taxon>
        <taxon>Pseudomonadati</taxon>
        <taxon>Pseudomonadota</taxon>
        <taxon>Candidatus Muproteobacteria</taxon>
    </lineage>
</organism>
<dbReference type="AlphaFoldDB" id="A0A1F6ULA1"/>
<dbReference type="GO" id="GO:0016020">
    <property type="term" value="C:membrane"/>
    <property type="evidence" value="ECO:0007669"/>
    <property type="project" value="InterPro"/>
</dbReference>
<dbReference type="InterPro" id="IPR008457">
    <property type="entry name" value="Cu-R_CopD_dom"/>
</dbReference>
<sequence length="164" mass="18161">MFIAIALHLLAAVIWVGGMFFAYMALRPVAATLLEPPLRLPLWSQTFARFFPWVWTAVLVLPLTGYWMIFHVFGGFAFVGLHVHLMHAIGLVMIAIFLHVYFAPYRRMNRAIAAGDFPGAGKSLGQIRRLIGINLILGLTTVVIAALSGGLNDWVRTGSQLLSR</sequence>
<dbReference type="EMBL" id="MFSV01000088">
    <property type="protein sequence ID" value="OGI58159.1"/>
    <property type="molecule type" value="Genomic_DNA"/>
</dbReference>
<evidence type="ECO:0000256" key="1">
    <source>
        <dbReference type="SAM" id="Phobius"/>
    </source>
</evidence>
<reference evidence="3 4" key="1">
    <citation type="journal article" date="2016" name="Nat. Commun.">
        <title>Thousands of microbial genomes shed light on interconnected biogeochemical processes in an aquifer system.</title>
        <authorList>
            <person name="Anantharaman K."/>
            <person name="Brown C.T."/>
            <person name="Hug L.A."/>
            <person name="Sharon I."/>
            <person name="Castelle C.J."/>
            <person name="Probst A.J."/>
            <person name="Thomas B.C."/>
            <person name="Singh A."/>
            <person name="Wilkins M.J."/>
            <person name="Karaoz U."/>
            <person name="Brodie E.L."/>
            <person name="Williams K.H."/>
            <person name="Hubbard S.S."/>
            <person name="Banfield J.F."/>
        </authorList>
    </citation>
    <scope>NUCLEOTIDE SEQUENCE [LARGE SCALE GENOMIC DNA]</scope>
</reference>
<keyword evidence="1" id="KW-1133">Transmembrane helix</keyword>
<evidence type="ECO:0000313" key="4">
    <source>
        <dbReference type="Proteomes" id="UP000177950"/>
    </source>
</evidence>
<accession>A0A1F6ULA1</accession>